<sequence>MQKFHFKKSLFAVAVSSCCQFAYAEKEALLDEVVVSSSVVPDFQSLAFTQGRKASDVTIEGKVFKSRSATLGNALAGELGVHSNPFGGGASAPVIRGQDGVRIKLLQNGSDIVDMSNISPDHTVVADTLLAQQVDLVRGTSTLMYGMASPAGVVNIIDKRIPTYRPEKGYEGEVISRFDTASKERLLNAGVTLSAGENFLIRAEGLTRKSGNYHVPEVYIGRKLNYLPDSHNKSNVGTFGASWIGSRGYLGASVSYRQDHYGIPGHNHAFDYCSGHLFDASNLNAVTSGGDAPYLNAYPHLMTDKDVNDSLHFHCGTDLNGGAHSHSNVYGHQHDVSSAGPVIDMRSKRYDLRGEMKDPFPGISKLKLSLTYADYYHDEKHDGKAHITSGDTGAIKESKKYTAARMAGKPEAFYFNRGFNSRLEFYHQPTEYSNGVLGIQYQTQKSSSSRLSTSADKDDKDLSGERKESERNPLVVNTNKQLSLFILEQVAIGNFIFEAGARWEKQSIPISYNKEKLRLNDRARQPDLSIYKENALSYSGTIMWDFHPDYRLSITGSHNERMPAPMELYYHGKHLATNSFEYGNRDLKKERSNNAEVGLIHFSDKWDFKVSAYYQRFKNYIHNENLHREGNLFMRRYNQSQAKFHGFEGEIGYQVTEKHKISLFGDYVNGRLFGFKTFYGNKKYAKNCFINEWDEEECDYTQVGVETLERPNRNAARVPPMRLGFRLKSQFNQNWSGSFEYTRMFAQKRVSINSVIKPIAQEEAEKRREASGGLGYDGYYVEKVPEDVTKGYHLVNIAVNYQRKISDIEYSATLNINNLLNQKVYIHNSYLPYVPQMGRNFILNLGVSF</sequence>
<keyword evidence="11" id="KW-0732">Signal</keyword>
<keyword evidence="7 8" id="KW-0998">Cell outer membrane</keyword>
<keyword evidence="3 8" id="KW-1134">Transmembrane beta strand</keyword>
<feature type="domain" description="TonB-dependent receptor-like beta-barrel" evidence="12">
    <location>
        <begin position="344"/>
        <end position="819"/>
    </location>
</feature>
<dbReference type="PANTHER" id="PTHR30069">
    <property type="entry name" value="TONB-DEPENDENT OUTER MEMBRANE RECEPTOR"/>
    <property type="match status" value="1"/>
</dbReference>
<dbReference type="Pfam" id="PF00593">
    <property type="entry name" value="TonB_dep_Rec_b-barrel"/>
    <property type="match status" value="1"/>
</dbReference>
<dbReference type="Gene3D" id="2.40.170.20">
    <property type="entry name" value="TonB-dependent receptor, beta-barrel domain"/>
    <property type="match status" value="1"/>
</dbReference>
<evidence type="ECO:0000256" key="8">
    <source>
        <dbReference type="PROSITE-ProRule" id="PRU01360"/>
    </source>
</evidence>
<feature type="compositionally biased region" description="Basic and acidic residues" evidence="10">
    <location>
        <begin position="455"/>
        <end position="471"/>
    </location>
</feature>
<dbReference type="PROSITE" id="PS52016">
    <property type="entry name" value="TONB_DEPENDENT_REC_3"/>
    <property type="match status" value="1"/>
</dbReference>
<evidence type="ECO:0000259" key="13">
    <source>
        <dbReference type="Pfam" id="PF07715"/>
    </source>
</evidence>
<gene>
    <name evidence="14" type="ORF">HV559_02610</name>
</gene>
<dbReference type="InterPro" id="IPR036942">
    <property type="entry name" value="Beta-barrel_TonB_sf"/>
</dbReference>
<dbReference type="Proteomes" id="UP000509660">
    <property type="component" value="Chromosome"/>
</dbReference>
<evidence type="ECO:0000256" key="3">
    <source>
        <dbReference type="ARBA" id="ARBA00022452"/>
    </source>
</evidence>
<proteinExistence type="inferred from homology"/>
<evidence type="ECO:0000256" key="6">
    <source>
        <dbReference type="ARBA" id="ARBA00023136"/>
    </source>
</evidence>
<evidence type="ECO:0000256" key="5">
    <source>
        <dbReference type="ARBA" id="ARBA00023077"/>
    </source>
</evidence>
<keyword evidence="4 8" id="KW-0812">Transmembrane</keyword>
<evidence type="ECO:0000313" key="15">
    <source>
        <dbReference type="Proteomes" id="UP000509660"/>
    </source>
</evidence>
<evidence type="ECO:0000259" key="12">
    <source>
        <dbReference type="Pfam" id="PF00593"/>
    </source>
</evidence>
<keyword evidence="5 9" id="KW-0798">TonB box</keyword>
<dbReference type="EMBL" id="CP055306">
    <property type="protein sequence ID" value="QLB39851.1"/>
    <property type="molecule type" value="Genomic_DNA"/>
</dbReference>
<accession>A0A7H8UT56</accession>
<evidence type="ECO:0000256" key="4">
    <source>
        <dbReference type="ARBA" id="ARBA00022692"/>
    </source>
</evidence>
<protein>
    <submittedName>
        <fullName evidence="14">TonB-dependent receptor</fullName>
    </submittedName>
</protein>
<dbReference type="SUPFAM" id="SSF56935">
    <property type="entry name" value="Porins"/>
    <property type="match status" value="1"/>
</dbReference>
<dbReference type="Pfam" id="PF07715">
    <property type="entry name" value="Plug"/>
    <property type="match status" value="1"/>
</dbReference>
<reference evidence="14 15" key="1">
    <citation type="submission" date="2020-06" db="EMBL/GenBank/DDBJ databases">
        <title>Mannheimia pernigra sp. nov. isolated from bovine respiratory tract.</title>
        <authorList>
            <person name="Kuhnert P."/>
            <person name="Akarsu-Egger H."/>
        </authorList>
    </citation>
    <scope>NUCLEOTIDE SEQUENCE [LARGE SCALE GENOMIC DNA]</scope>
    <source>
        <strain evidence="14 15">BNO311</strain>
    </source>
</reference>
<keyword evidence="15" id="KW-1185">Reference proteome</keyword>
<feature type="chain" id="PRO_5044438265" evidence="11">
    <location>
        <begin position="25"/>
        <end position="849"/>
    </location>
</feature>
<dbReference type="Gene3D" id="2.170.130.10">
    <property type="entry name" value="TonB-dependent receptor, plug domain"/>
    <property type="match status" value="1"/>
</dbReference>
<organism evidence="14 15">
    <name type="scientific">Mannheimia pernigra</name>
    <dbReference type="NCBI Taxonomy" id="111844"/>
    <lineage>
        <taxon>Bacteria</taxon>
        <taxon>Pseudomonadati</taxon>
        <taxon>Pseudomonadota</taxon>
        <taxon>Gammaproteobacteria</taxon>
        <taxon>Pasteurellales</taxon>
        <taxon>Pasteurellaceae</taxon>
        <taxon>Mannheimia</taxon>
    </lineage>
</organism>
<evidence type="ECO:0000256" key="9">
    <source>
        <dbReference type="RuleBase" id="RU003357"/>
    </source>
</evidence>
<evidence type="ECO:0000256" key="1">
    <source>
        <dbReference type="ARBA" id="ARBA00004571"/>
    </source>
</evidence>
<evidence type="ECO:0000256" key="10">
    <source>
        <dbReference type="SAM" id="MobiDB-lite"/>
    </source>
</evidence>
<dbReference type="InterPro" id="IPR037066">
    <property type="entry name" value="Plug_dom_sf"/>
</dbReference>
<evidence type="ECO:0000256" key="2">
    <source>
        <dbReference type="ARBA" id="ARBA00022448"/>
    </source>
</evidence>
<dbReference type="InterPro" id="IPR000531">
    <property type="entry name" value="Beta-barrel_TonB"/>
</dbReference>
<dbReference type="InterPro" id="IPR012910">
    <property type="entry name" value="Plug_dom"/>
</dbReference>
<name>A0A7H8UT56_9PAST</name>
<comment type="subcellular location">
    <subcellularLocation>
        <location evidence="1 8">Cell outer membrane</location>
        <topology evidence="1 8">Multi-pass membrane protein</topology>
    </subcellularLocation>
</comment>
<feature type="region of interest" description="Disordered" evidence="10">
    <location>
        <begin position="447"/>
        <end position="472"/>
    </location>
</feature>
<comment type="similarity">
    <text evidence="8 9">Belongs to the TonB-dependent receptor family.</text>
</comment>
<dbReference type="PANTHER" id="PTHR30069:SF40">
    <property type="entry name" value="TONB-DEPENDENT RECEPTOR NMB0964-RELATED"/>
    <property type="match status" value="1"/>
</dbReference>
<keyword evidence="6 8" id="KW-0472">Membrane</keyword>
<dbReference type="AlphaFoldDB" id="A0A7H8UT56"/>
<evidence type="ECO:0000313" key="14">
    <source>
        <dbReference type="EMBL" id="QLB39851.1"/>
    </source>
</evidence>
<evidence type="ECO:0000256" key="7">
    <source>
        <dbReference type="ARBA" id="ARBA00023237"/>
    </source>
</evidence>
<feature type="domain" description="TonB-dependent receptor plug" evidence="13">
    <location>
        <begin position="63"/>
        <end position="153"/>
    </location>
</feature>
<dbReference type="InterPro" id="IPR039426">
    <property type="entry name" value="TonB-dep_rcpt-like"/>
</dbReference>
<keyword evidence="14" id="KW-0675">Receptor</keyword>
<dbReference type="GO" id="GO:0015344">
    <property type="term" value="F:siderophore uptake transmembrane transporter activity"/>
    <property type="evidence" value="ECO:0007669"/>
    <property type="project" value="TreeGrafter"/>
</dbReference>
<dbReference type="GO" id="GO:0009279">
    <property type="term" value="C:cell outer membrane"/>
    <property type="evidence" value="ECO:0007669"/>
    <property type="project" value="UniProtKB-SubCell"/>
</dbReference>
<dbReference type="GO" id="GO:0044718">
    <property type="term" value="P:siderophore transmembrane transport"/>
    <property type="evidence" value="ECO:0007669"/>
    <property type="project" value="TreeGrafter"/>
</dbReference>
<feature type="signal peptide" evidence="11">
    <location>
        <begin position="1"/>
        <end position="24"/>
    </location>
</feature>
<keyword evidence="2 8" id="KW-0813">Transport</keyword>
<dbReference type="RefSeq" id="WP_176807743.1">
    <property type="nucleotide sequence ID" value="NZ_CP055302.1"/>
</dbReference>
<evidence type="ECO:0000256" key="11">
    <source>
        <dbReference type="SAM" id="SignalP"/>
    </source>
</evidence>